<dbReference type="PANTHER" id="PTHR10000">
    <property type="entry name" value="PHOSPHOSERINE PHOSPHATASE"/>
    <property type="match status" value="1"/>
</dbReference>
<feature type="binding site" evidence="5">
    <location>
        <position position="163"/>
    </location>
    <ligand>
        <name>substrate</name>
    </ligand>
</feature>
<evidence type="ECO:0000313" key="7">
    <source>
        <dbReference type="EMBL" id="EMA49396.1"/>
    </source>
</evidence>
<evidence type="ECO:0000313" key="8">
    <source>
        <dbReference type="Proteomes" id="UP000011625"/>
    </source>
</evidence>
<dbReference type="NCBIfam" id="TIGR01487">
    <property type="entry name" value="Pglycolate_arch"/>
    <property type="match status" value="1"/>
</dbReference>
<comment type="similarity">
    <text evidence="5">Belongs to the archaeal SPP-like hydrolase family.</text>
</comment>
<dbReference type="SMR" id="M0MUU0"/>
<dbReference type="HAMAP" id="MF_01419">
    <property type="entry name" value="GPH_hydrolase_arch"/>
    <property type="match status" value="1"/>
</dbReference>
<dbReference type="STRING" id="1227456.C450_16897"/>
<keyword evidence="2 5" id="KW-0378">Hydrolase</keyword>
<evidence type="ECO:0000256" key="6">
    <source>
        <dbReference type="NCBIfam" id="TIGR01487"/>
    </source>
</evidence>
<accession>M0MUU0</accession>
<evidence type="ECO:0000256" key="4">
    <source>
        <dbReference type="ARBA" id="ARBA00023277"/>
    </source>
</evidence>
<feature type="binding site" evidence="5">
    <location>
        <position position="17"/>
    </location>
    <ligand>
        <name>Mg(2+)</name>
        <dbReference type="ChEBI" id="CHEBI:18420"/>
    </ligand>
</feature>
<dbReference type="Gene3D" id="3.90.1070.10">
    <property type="match status" value="1"/>
</dbReference>
<dbReference type="Pfam" id="PF08282">
    <property type="entry name" value="Hydrolase_3"/>
    <property type="match status" value="2"/>
</dbReference>
<gene>
    <name evidence="7" type="ORF">C450_16897</name>
</gene>
<dbReference type="PATRIC" id="fig|1227456.3.peg.3432"/>
<feature type="active site" description="Nucleophile" evidence="5">
    <location>
        <position position="17"/>
    </location>
</feature>
<dbReference type="GO" id="GO:0000287">
    <property type="term" value="F:magnesium ion binding"/>
    <property type="evidence" value="ECO:0007669"/>
    <property type="project" value="InterPro"/>
</dbReference>
<name>M0MUU0_9EURY</name>
<proteinExistence type="inferred from homology"/>
<dbReference type="AlphaFoldDB" id="M0MUU0"/>
<evidence type="ECO:0000256" key="1">
    <source>
        <dbReference type="ARBA" id="ARBA00022723"/>
    </source>
</evidence>
<dbReference type="EMBL" id="AOME01000077">
    <property type="protein sequence ID" value="EMA49396.1"/>
    <property type="molecule type" value="Genomic_DNA"/>
</dbReference>
<dbReference type="CDD" id="cd07514">
    <property type="entry name" value="HAD_Pase"/>
    <property type="match status" value="1"/>
</dbReference>
<keyword evidence="3 5" id="KW-0460">Magnesium</keyword>
<dbReference type="InterPro" id="IPR006382">
    <property type="entry name" value="PGPase"/>
</dbReference>
<dbReference type="OrthoDB" id="120822at2157"/>
<dbReference type="InterPro" id="IPR036412">
    <property type="entry name" value="HAD-like_sf"/>
</dbReference>
<organism evidence="7 8">
    <name type="scientific">Halococcus salifodinae DSM 8989</name>
    <dbReference type="NCBI Taxonomy" id="1227456"/>
    <lineage>
        <taxon>Archaea</taxon>
        <taxon>Methanobacteriati</taxon>
        <taxon>Methanobacteriota</taxon>
        <taxon>Stenosarchaea group</taxon>
        <taxon>Halobacteria</taxon>
        <taxon>Halobacteriales</taxon>
        <taxon>Halococcaceae</taxon>
        <taxon>Halococcus</taxon>
    </lineage>
</organism>
<protein>
    <recommendedName>
        <fullName evidence="5 6">Phosphoglycolate phosphatase</fullName>
        <shortName evidence="5">PGP</shortName>
        <shortName evidence="5">PGPase</shortName>
        <ecNumber evidence="5 6">3.1.3.18</ecNumber>
    </recommendedName>
</protein>
<feature type="binding site" evidence="5">
    <location>
        <position position="186"/>
    </location>
    <ligand>
        <name>Mg(2+)</name>
        <dbReference type="ChEBI" id="CHEBI:18420"/>
    </ligand>
</feature>
<comment type="caution">
    <text evidence="7">The sequence shown here is derived from an EMBL/GenBank/DDBJ whole genome shotgun (WGS) entry which is preliminary data.</text>
</comment>
<feature type="binding site" evidence="5">
    <location>
        <position position="19"/>
    </location>
    <ligand>
        <name>Mg(2+)</name>
        <dbReference type="ChEBI" id="CHEBI:18420"/>
    </ligand>
</feature>
<evidence type="ECO:0000256" key="2">
    <source>
        <dbReference type="ARBA" id="ARBA00022801"/>
    </source>
</evidence>
<comment type="function">
    <text evidence="5">Catalyzes the dephosphorylation of 2-phosphoglycolate.</text>
</comment>
<evidence type="ECO:0000256" key="3">
    <source>
        <dbReference type="ARBA" id="ARBA00022842"/>
    </source>
</evidence>
<dbReference type="Gene3D" id="3.40.50.1000">
    <property type="entry name" value="HAD superfamily/HAD-like"/>
    <property type="match status" value="1"/>
</dbReference>
<dbReference type="SUPFAM" id="SSF56784">
    <property type="entry name" value="HAD-like"/>
    <property type="match status" value="1"/>
</dbReference>
<dbReference type="RefSeq" id="WP_005045395.1">
    <property type="nucleotide sequence ID" value="NZ_AOME01000077.1"/>
</dbReference>
<evidence type="ECO:0000256" key="5">
    <source>
        <dbReference type="HAMAP-Rule" id="MF_01419"/>
    </source>
</evidence>
<comment type="catalytic activity">
    <reaction evidence="5">
        <text>2-phosphoglycolate + H2O = glycolate + phosphate</text>
        <dbReference type="Rhea" id="RHEA:14369"/>
        <dbReference type="ChEBI" id="CHEBI:15377"/>
        <dbReference type="ChEBI" id="CHEBI:29805"/>
        <dbReference type="ChEBI" id="CHEBI:43474"/>
        <dbReference type="ChEBI" id="CHEBI:58033"/>
        <dbReference type="EC" id="3.1.3.18"/>
    </reaction>
</comment>
<comment type="cofactor">
    <cofactor evidence="5">
        <name>Mg(2+)</name>
        <dbReference type="ChEBI" id="CHEBI:18420"/>
    </cofactor>
</comment>
<sequence>MNRADAAPEARPPLAVDIDGTLTDRNRVVDPRVFDALREWPAPVVLATGKALPYPVALCEFAGLATLVVAENGGVVCLDTETRDDIVVDGDRTAADRVAAAYRDAGHDLGWGSLDLVNRWRETEIAVSRDAPLDPLREIAVEYGLDVVDTGFAYHVVSPDVDKGRGLSIVADRLGRDPEEFVAIGDSANDVATFEVVGRSFAVANADEAATQAADLVTDAAYADGFIEALSTVRSSS</sequence>
<dbReference type="PANTHER" id="PTHR10000:SF8">
    <property type="entry name" value="HAD SUPERFAMILY HYDROLASE-LIKE, TYPE 3"/>
    <property type="match status" value="1"/>
</dbReference>
<dbReference type="EC" id="3.1.3.18" evidence="5 6"/>
<keyword evidence="4 5" id="KW-0119">Carbohydrate metabolism</keyword>
<keyword evidence="1 5" id="KW-0479">Metal-binding</keyword>
<dbReference type="Proteomes" id="UP000011625">
    <property type="component" value="Unassembled WGS sequence"/>
</dbReference>
<dbReference type="CDD" id="cd01427">
    <property type="entry name" value="HAD_like"/>
    <property type="match status" value="1"/>
</dbReference>
<dbReference type="GO" id="GO:0005829">
    <property type="term" value="C:cytosol"/>
    <property type="evidence" value="ECO:0007669"/>
    <property type="project" value="TreeGrafter"/>
</dbReference>
<keyword evidence="8" id="KW-1185">Reference proteome</keyword>
<dbReference type="NCBIfam" id="TIGR01482">
    <property type="entry name" value="SPP-subfamily"/>
    <property type="match status" value="1"/>
</dbReference>
<dbReference type="GO" id="GO:0008967">
    <property type="term" value="F:phosphoglycolate phosphatase activity"/>
    <property type="evidence" value="ECO:0007669"/>
    <property type="project" value="UniProtKB-UniRule"/>
</dbReference>
<feature type="binding site" evidence="5">
    <location>
        <position position="190"/>
    </location>
    <ligand>
        <name>Mg(2+)</name>
        <dbReference type="ChEBI" id="CHEBI:18420"/>
    </ligand>
</feature>
<reference evidence="7 8" key="1">
    <citation type="journal article" date="2014" name="PLoS Genet.">
        <title>Phylogenetically driven sequencing of extremely halophilic archaea reveals strategies for static and dynamic osmo-response.</title>
        <authorList>
            <person name="Becker E.A."/>
            <person name="Seitzer P.M."/>
            <person name="Tritt A."/>
            <person name="Larsen D."/>
            <person name="Krusor M."/>
            <person name="Yao A.I."/>
            <person name="Wu D."/>
            <person name="Madern D."/>
            <person name="Eisen J.A."/>
            <person name="Darling A.E."/>
            <person name="Facciotti M.T."/>
        </authorList>
    </citation>
    <scope>NUCLEOTIDE SEQUENCE [LARGE SCALE GENOMIC DNA]</scope>
    <source>
        <strain evidence="7 8">DSM 8989</strain>
    </source>
</reference>
<dbReference type="InterPro" id="IPR023214">
    <property type="entry name" value="HAD_sf"/>
</dbReference>